<evidence type="ECO:0000313" key="2">
    <source>
        <dbReference type="EMBL" id="MED6148003.1"/>
    </source>
</evidence>
<evidence type="ECO:0000256" key="1">
    <source>
        <dbReference type="SAM" id="MobiDB-lite"/>
    </source>
</evidence>
<comment type="caution">
    <text evidence="2">The sequence shown here is derived from an EMBL/GenBank/DDBJ whole genome shotgun (WGS) entry which is preliminary data.</text>
</comment>
<sequence>MTKDGGRGCGAANRGRGRPRKKTATGGLSAGLRQMVMILTPGSTVQSSETDGAPQA</sequence>
<proteinExistence type="predicted"/>
<protein>
    <submittedName>
        <fullName evidence="2">Uncharacterized protein</fullName>
    </submittedName>
</protein>
<reference evidence="2 3" key="1">
    <citation type="journal article" date="2023" name="Plants (Basel)">
        <title>Bridging the Gap: Combining Genomics and Transcriptomics Approaches to Understand Stylosanthes scabra, an Orphan Legume from the Brazilian Caatinga.</title>
        <authorList>
            <person name="Ferreira-Neto J.R.C."/>
            <person name="da Silva M.D."/>
            <person name="Binneck E."/>
            <person name="de Melo N.F."/>
            <person name="da Silva R.H."/>
            <person name="de Melo A.L.T.M."/>
            <person name="Pandolfi V."/>
            <person name="Bustamante F.O."/>
            <person name="Brasileiro-Vidal A.C."/>
            <person name="Benko-Iseppon A.M."/>
        </authorList>
    </citation>
    <scope>NUCLEOTIDE SEQUENCE [LARGE SCALE GENOMIC DNA]</scope>
    <source>
        <tissue evidence="2">Leaves</tissue>
    </source>
</reference>
<organism evidence="2 3">
    <name type="scientific">Stylosanthes scabra</name>
    <dbReference type="NCBI Taxonomy" id="79078"/>
    <lineage>
        <taxon>Eukaryota</taxon>
        <taxon>Viridiplantae</taxon>
        <taxon>Streptophyta</taxon>
        <taxon>Embryophyta</taxon>
        <taxon>Tracheophyta</taxon>
        <taxon>Spermatophyta</taxon>
        <taxon>Magnoliopsida</taxon>
        <taxon>eudicotyledons</taxon>
        <taxon>Gunneridae</taxon>
        <taxon>Pentapetalae</taxon>
        <taxon>rosids</taxon>
        <taxon>fabids</taxon>
        <taxon>Fabales</taxon>
        <taxon>Fabaceae</taxon>
        <taxon>Papilionoideae</taxon>
        <taxon>50 kb inversion clade</taxon>
        <taxon>dalbergioids sensu lato</taxon>
        <taxon>Dalbergieae</taxon>
        <taxon>Pterocarpus clade</taxon>
        <taxon>Stylosanthes</taxon>
    </lineage>
</organism>
<gene>
    <name evidence="2" type="ORF">PIB30_049108</name>
</gene>
<dbReference type="Proteomes" id="UP001341840">
    <property type="component" value="Unassembled WGS sequence"/>
</dbReference>
<name>A0ABU6TJ72_9FABA</name>
<dbReference type="EMBL" id="JASCZI010090948">
    <property type="protein sequence ID" value="MED6148003.1"/>
    <property type="molecule type" value="Genomic_DNA"/>
</dbReference>
<evidence type="ECO:0000313" key="3">
    <source>
        <dbReference type="Proteomes" id="UP001341840"/>
    </source>
</evidence>
<accession>A0ABU6TJ72</accession>
<keyword evidence="3" id="KW-1185">Reference proteome</keyword>
<feature type="region of interest" description="Disordered" evidence="1">
    <location>
        <begin position="1"/>
        <end position="31"/>
    </location>
</feature>